<organism evidence="2 3">
    <name type="scientific">[Clostridium] polysaccharolyticum</name>
    <dbReference type="NCBI Taxonomy" id="29364"/>
    <lineage>
        <taxon>Bacteria</taxon>
        <taxon>Bacillati</taxon>
        <taxon>Bacillota</taxon>
        <taxon>Clostridia</taxon>
        <taxon>Lachnospirales</taxon>
        <taxon>Lachnospiraceae</taxon>
    </lineage>
</organism>
<dbReference type="PIRSF" id="PIRSF020269">
    <property type="entry name" value="DUF1121"/>
    <property type="match status" value="1"/>
</dbReference>
<dbReference type="PANTHER" id="PTHR36179">
    <property type="entry name" value="LUD_DOM DOMAIN-CONTAINING PROTEIN"/>
    <property type="match status" value="1"/>
</dbReference>
<dbReference type="InterPro" id="IPR003741">
    <property type="entry name" value="LUD_dom"/>
</dbReference>
<dbReference type="SUPFAM" id="SSF100950">
    <property type="entry name" value="NagB/RpiA/CoA transferase-like"/>
    <property type="match status" value="1"/>
</dbReference>
<dbReference type="PANTHER" id="PTHR36179:SF2">
    <property type="entry name" value="LUD DOMAIN-CONTAINING PROTEIN"/>
    <property type="match status" value="1"/>
</dbReference>
<evidence type="ECO:0000259" key="1">
    <source>
        <dbReference type="Pfam" id="PF02589"/>
    </source>
</evidence>
<accession>A0A1I0CRP1</accession>
<name>A0A1I0CRP1_9FIRM</name>
<dbReference type="EMBL" id="FOHN01000011">
    <property type="protein sequence ID" value="SET22235.1"/>
    <property type="molecule type" value="Genomic_DNA"/>
</dbReference>
<reference evidence="2 3" key="1">
    <citation type="submission" date="2016-10" db="EMBL/GenBank/DDBJ databases">
        <authorList>
            <person name="de Groot N.N."/>
        </authorList>
    </citation>
    <scope>NUCLEOTIDE SEQUENCE [LARGE SCALE GENOMIC DNA]</scope>
    <source>
        <strain evidence="2 3">DSM 1801</strain>
    </source>
</reference>
<dbReference type="InterPro" id="IPR037171">
    <property type="entry name" value="NagB/RpiA_transferase-like"/>
</dbReference>
<dbReference type="OrthoDB" id="9809147at2"/>
<dbReference type="STRING" id="29364.SAMN04487772_11121"/>
<keyword evidence="3" id="KW-1185">Reference proteome</keyword>
<feature type="domain" description="LUD" evidence="1">
    <location>
        <begin position="15"/>
        <end position="205"/>
    </location>
</feature>
<dbReference type="InterPro" id="IPR009501">
    <property type="entry name" value="UCP020269"/>
</dbReference>
<proteinExistence type="predicted"/>
<dbReference type="Proteomes" id="UP000199800">
    <property type="component" value="Unassembled WGS sequence"/>
</dbReference>
<protein>
    <submittedName>
        <fullName evidence="2">Uncharacterized ACR, YkgG family COG1556</fullName>
    </submittedName>
</protein>
<evidence type="ECO:0000313" key="2">
    <source>
        <dbReference type="EMBL" id="SET22235.1"/>
    </source>
</evidence>
<sequence>MNPKKQAYEKLANTIIEKFETRGIEGYYCDNKEEALEKAISLIEKGSTITWGGSETLKEIGMLEAIHNGEYILYDRAEAKTKEESRAFYGKAVTADYFLMSSNAVTQDGQLVNIDGAGNRLSLLIYGPENVIVVAGMNKVVKDVDEGIVRTQNVASPPNTIRLNKDTGCRELGKCVNCLKDDCICCQVVITRKSRVKNRIKVILVGEELGY</sequence>
<gene>
    <name evidence="2" type="ORF">SAMN04487772_11121</name>
</gene>
<dbReference type="AlphaFoldDB" id="A0A1I0CRP1"/>
<dbReference type="RefSeq" id="WP_092477841.1">
    <property type="nucleotide sequence ID" value="NZ_FOHN01000011.1"/>
</dbReference>
<evidence type="ECO:0000313" key="3">
    <source>
        <dbReference type="Proteomes" id="UP000199800"/>
    </source>
</evidence>
<dbReference type="Pfam" id="PF02589">
    <property type="entry name" value="LUD_dom"/>
    <property type="match status" value="1"/>
</dbReference>